<name>A0A6A6VD49_9PLEO</name>
<dbReference type="Proteomes" id="UP000799440">
    <property type="component" value="Unassembled WGS sequence"/>
</dbReference>
<evidence type="ECO:0000313" key="2">
    <source>
        <dbReference type="EMBL" id="KAF2747121.1"/>
    </source>
</evidence>
<feature type="region of interest" description="Disordered" evidence="1">
    <location>
        <begin position="109"/>
        <end position="153"/>
    </location>
</feature>
<protein>
    <submittedName>
        <fullName evidence="2">Uncharacterized protein</fullName>
    </submittedName>
</protein>
<evidence type="ECO:0000256" key="1">
    <source>
        <dbReference type="SAM" id="MobiDB-lite"/>
    </source>
</evidence>
<feature type="region of interest" description="Disordered" evidence="1">
    <location>
        <begin position="1"/>
        <end position="23"/>
    </location>
</feature>
<sequence>MSKASQEQGQDPRTSALTRIRRGQARHETGVFAEPVIVTRGRHLDCDRTSLFASNLPVQRRVSLWFFSQTAPPGCHTVFPSSQQSRCHFYKNGAERSRRTSTLTISRNHQHRRFSQSAGPGALPHPSLPVSHPQPKNNCNRHSTRLQASPATPRLDRFHRRRRSTCDGGVHSLLTPPPLFCFCFCFPVPPCQ</sequence>
<proteinExistence type="predicted"/>
<evidence type="ECO:0000313" key="3">
    <source>
        <dbReference type="Proteomes" id="UP000799440"/>
    </source>
</evidence>
<reference evidence="2" key="1">
    <citation type="journal article" date="2020" name="Stud. Mycol.">
        <title>101 Dothideomycetes genomes: a test case for predicting lifestyles and emergence of pathogens.</title>
        <authorList>
            <person name="Haridas S."/>
            <person name="Albert R."/>
            <person name="Binder M."/>
            <person name="Bloem J."/>
            <person name="Labutti K."/>
            <person name="Salamov A."/>
            <person name="Andreopoulos B."/>
            <person name="Baker S."/>
            <person name="Barry K."/>
            <person name="Bills G."/>
            <person name="Bluhm B."/>
            <person name="Cannon C."/>
            <person name="Castanera R."/>
            <person name="Culley D."/>
            <person name="Daum C."/>
            <person name="Ezra D."/>
            <person name="Gonzalez J."/>
            <person name="Henrissat B."/>
            <person name="Kuo A."/>
            <person name="Liang C."/>
            <person name="Lipzen A."/>
            <person name="Lutzoni F."/>
            <person name="Magnuson J."/>
            <person name="Mondo S."/>
            <person name="Nolan M."/>
            <person name="Ohm R."/>
            <person name="Pangilinan J."/>
            <person name="Park H.-J."/>
            <person name="Ramirez L."/>
            <person name="Alfaro M."/>
            <person name="Sun H."/>
            <person name="Tritt A."/>
            <person name="Yoshinaga Y."/>
            <person name="Zwiers L.-H."/>
            <person name="Turgeon B."/>
            <person name="Goodwin S."/>
            <person name="Spatafora J."/>
            <person name="Crous P."/>
            <person name="Grigoriev I."/>
        </authorList>
    </citation>
    <scope>NUCLEOTIDE SEQUENCE</scope>
    <source>
        <strain evidence="2">CBS 119925</strain>
    </source>
</reference>
<organism evidence="2 3">
    <name type="scientific">Sporormia fimetaria CBS 119925</name>
    <dbReference type="NCBI Taxonomy" id="1340428"/>
    <lineage>
        <taxon>Eukaryota</taxon>
        <taxon>Fungi</taxon>
        <taxon>Dikarya</taxon>
        <taxon>Ascomycota</taxon>
        <taxon>Pezizomycotina</taxon>
        <taxon>Dothideomycetes</taxon>
        <taxon>Pleosporomycetidae</taxon>
        <taxon>Pleosporales</taxon>
        <taxon>Sporormiaceae</taxon>
        <taxon>Sporormia</taxon>
    </lineage>
</organism>
<dbReference type="AlphaFoldDB" id="A0A6A6VD49"/>
<accession>A0A6A6VD49</accession>
<dbReference type="EMBL" id="MU006574">
    <property type="protein sequence ID" value="KAF2747121.1"/>
    <property type="molecule type" value="Genomic_DNA"/>
</dbReference>
<keyword evidence="3" id="KW-1185">Reference proteome</keyword>
<gene>
    <name evidence="2" type="ORF">M011DRAFT_63176</name>
</gene>
<feature type="compositionally biased region" description="Polar residues" evidence="1">
    <location>
        <begin position="1"/>
        <end position="17"/>
    </location>
</feature>
<feature type="compositionally biased region" description="Polar residues" evidence="1">
    <location>
        <begin position="134"/>
        <end position="150"/>
    </location>
</feature>